<dbReference type="SUPFAM" id="SSF48264">
    <property type="entry name" value="Cytochrome P450"/>
    <property type="match status" value="1"/>
</dbReference>
<keyword evidence="7 10" id="KW-0503">Monooxygenase</keyword>
<comment type="caution">
    <text evidence="12">The sequence shown here is derived from an EMBL/GenBank/DDBJ whole genome shotgun (WGS) entry which is preliminary data.</text>
</comment>
<evidence type="ECO:0000256" key="2">
    <source>
        <dbReference type="ARBA" id="ARBA00004586"/>
    </source>
</evidence>
<evidence type="ECO:0000256" key="1">
    <source>
        <dbReference type="ARBA" id="ARBA00001971"/>
    </source>
</evidence>
<organism evidence="12 13">
    <name type="scientific">Caerostris darwini</name>
    <dbReference type="NCBI Taxonomy" id="1538125"/>
    <lineage>
        <taxon>Eukaryota</taxon>
        <taxon>Metazoa</taxon>
        <taxon>Ecdysozoa</taxon>
        <taxon>Arthropoda</taxon>
        <taxon>Chelicerata</taxon>
        <taxon>Arachnida</taxon>
        <taxon>Araneae</taxon>
        <taxon>Araneomorphae</taxon>
        <taxon>Entelegynae</taxon>
        <taxon>Araneoidea</taxon>
        <taxon>Araneidae</taxon>
        <taxon>Caerostris</taxon>
    </lineage>
</organism>
<dbReference type="GO" id="GO:0004497">
    <property type="term" value="F:monooxygenase activity"/>
    <property type="evidence" value="ECO:0007669"/>
    <property type="project" value="UniProtKB-KW"/>
</dbReference>
<evidence type="ECO:0000256" key="8">
    <source>
        <dbReference type="ARBA" id="ARBA00023136"/>
    </source>
</evidence>
<dbReference type="PROSITE" id="PS00086">
    <property type="entry name" value="CYTOCHROME_P450"/>
    <property type="match status" value="1"/>
</dbReference>
<gene>
    <name evidence="12" type="primary">Cyp4c3</name>
    <name evidence="12" type="ORF">CDAR_87851</name>
</gene>
<dbReference type="InterPro" id="IPR036396">
    <property type="entry name" value="Cyt_P450_sf"/>
</dbReference>
<comment type="subcellular location">
    <subcellularLocation>
        <location evidence="2">Endoplasmic reticulum membrane</location>
    </subcellularLocation>
</comment>
<comment type="similarity">
    <text evidence="3 10">Belongs to the cytochrome P450 family.</text>
</comment>
<dbReference type="PRINTS" id="PR00385">
    <property type="entry name" value="P450"/>
</dbReference>
<evidence type="ECO:0000313" key="12">
    <source>
        <dbReference type="EMBL" id="GIY28468.1"/>
    </source>
</evidence>
<evidence type="ECO:0000256" key="10">
    <source>
        <dbReference type="RuleBase" id="RU000461"/>
    </source>
</evidence>
<keyword evidence="9 10" id="KW-0479">Metal-binding</keyword>
<dbReference type="InterPro" id="IPR017972">
    <property type="entry name" value="Cyt_P450_CS"/>
</dbReference>
<dbReference type="CDD" id="cd20628">
    <property type="entry name" value="CYP4"/>
    <property type="match status" value="1"/>
</dbReference>
<evidence type="ECO:0000313" key="13">
    <source>
        <dbReference type="Proteomes" id="UP001054837"/>
    </source>
</evidence>
<dbReference type="InterPro" id="IPR001128">
    <property type="entry name" value="Cyt_P450"/>
</dbReference>
<dbReference type="InterPro" id="IPR050196">
    <property type="entry name" value="Cytochrome_P450_Monoox"/>
</dbReference>
<keyword evidence="10" id="KW-0560">Oxidoreductase</keyword>
<keyword evidence="4 9" id="KW-0349">Heme</keyword>
<keyword evidence="11" id="KW-1133">Transmembrane helix</keyword>
<evidence type="ECO:0000256" key="11">
    <source>
        <dbReference type="SAM" id="Phobius"/>
    </source>
</evidence>
<evidence type="ECO:0000256" key="6">
    <source>
        <dbReference type="ARBA" id="ARBA00023004"/>
    </source>
</evidence>
<dbReference type="Pfam" id="PF00067">
    <property type="entry name" value="p450"/>
    <property type="match status" value="1"/>
</dbReference>
<dbReference type="Proteomes" id="UP001054837">
    <property type="component" value="Unassembled WGS sequence"/>
</dbReference>
<dbReference type="PANTHER" id="PTHR24291:SF189">
    <property type="entry name" value="CYTOCHROME P450 4C3-RELATED"/>
    <property type="match status" value="1"/>
</dbReference>
<feature type="transmembrane region" description="Helical" evidence="11">
    <location>
        <begin position="33"/>
        <end position="52"/>
    </location>
</feature>
<keyword evidence="13" id="KW-1185">Reference proteome</keyword>
<dbReference type="GO" id="GO:0016705">
    <property type="term" value="F:oxidoreductase activity, acting on paired donors, with incorporation or reduction of molecular oxygen"/>
    <property type="evidence" value="ECO:0007669"/>
    <property type="project" value="InterPro"/>
</dbReference>
<name>A0AAV4S2S5_9ARAC</name>
<dbReference type="GO" id="GO:0005506">
    <property type="term" value="F:iron ion binding"/>
    <property type="evidence" value="ECO:0007669"/>
    <property type="project" value="InterPro"/>
</dbReference>
<keyword evidence="11" id="KW-0812">Transmembrane</keyword>
<evidence type="ECO:0000256" key="4">
    <source>
        <dbReference type="ARBA" id="ARBA00022617"/>
    </source>
</evidence>
<accession>A0AAV4S2S5</accession>
<protein>
    <submittedName>
        <fullName evidence="12">Cytochrome P450 4c3</fullName>
    </submittedName>
</protein>
<keyword evidence="8 11" id="KW-0472">Membrane</keyword>
<dbReference type="PANTHER" id="PTHR24291">
    <property type="entry name" value="CYTOCHROME P450 FAMILY 4"/>
    <property type="match status" value="1"/>
</dbReference>
<sequence>MYFLTAMIGSASEMIVARTSPWNRGLVDNNWRYWIWIFCLICIVGPALKALMERRRRINLLWKLPGCNVNYILLYFAIAKTIVFRNQIKRNILTFQVLCGTTLLFYKEKMWRMWIGTKPWVILFKPETVEVILNSNTVLKKTFMYEFLNYWFKEGLITSSGSKWRMRRKLLTPAFHFRILSDFLPVIDEQSRVLVKVLEEQNGGEVDIVHPVTLCTLDILCDYEKTFHFSETAMGIKIQAQRKNTKYIDALKMASGQFSDRVIKPWVWSDFTYYMTEEGRNYKKNVSTMLQFTSAVIRERKREMLEKAEDEPKKLDDDDDNDVNTKKRKAFLDLLLDLHIKDNVLSERDIREEVDTFMFAGHDTTAMGISWVLYNIGLRSDIQDAIHDELDRIFGSDQDRSVTMEDVRDMKYLECVIKESQRLYPSLPVIGRELEEDVIIDGHTVPAGTTCMLATFMLHRNPEVFPNPEFFDPDRFLPENCAGRHPFAYVPFSAGPRNCIGQRFAMLEEKTVVANVLRKFRIESLDTRDKLRLTAEMVLRNDGPLRIKAHKRHAS</sequence>
<keyword evidence="6 9" id="KW-0408">Iron</keyword>
<dbReference type="GO" id="GO:0005789">
    <property type="term" value="C:endoplasmic reticulum membrane"/>
    <property type="evidence" value="ECO:0007669"/>
    <property type="project" value="UniProtKB-SubCell"/>
</dbReference>
<evidence type="ECO:0000256" key="9">
    <source>
        <dbReference type="PIRSR" id="PIRSR602401-1"/>
    </source>
</evidence>
<proteinExistence type="inferred from homology"/>
<keyword evidence="5" id="KW-0256">Endoplasmic reticulum</keyword>
<dbReference type="Gene3D" id="1.10.630.10">
    <property type="entry name" value="Cytochrome P450"/>
    <property type="match status" value="1"/>
</dbReference>
<dbReference type="InterPro" id="IPR002401">
    <property type="entry name" value="Cyt_P450_E_grp-I"/>
</dbReference>
<evidence type="ECO:0000256" key="3">
    <source>
        <dbReference type="ARBA" id="ARBA00010617"/>
    </source>
</evidence>
<comment type="cofactor">
    <cofactor evidence="1 9">
        <name>heme</name>
        <dbReference type="ChEBI" id="CHEBI:30413"/>
    </cofactor>
</comment>
<reference evidence="12 13" key="1">
    <citation type="submission" date="2021-06" db="EMBL/GenBank/DDBJ databases">
        <title>Caerostris darwini draft genome.</title>
        <authorList>
            <person name="Kono N."/>
            <person name="Arakawa K."/>
        </authorList>
    </citation>
    <scope>NUCLEOTIDE SEQUENCE [LARGE SCALE GENOMIC DNA]</scope>
</reference>
<dbReference type="AlphaFoldDB" id="A0AAV4S2S5"/>
<evidence type="ECO:0000256" key="5">
    <source>
        <dbReference type="ARBA" id="ARBA00022824"/>
    </source>
</evidence>
<feature type="transmembrane region" description="Helical" evidence="11">
    <location>
        <begin position="64"/>
        <end position="82"/>
    </location>
</feature>
<dbReference type="PRINTS" id="PR00463">
    <property type="entry name" value="EP450I"/>
</dbReference>
<evidence type="ECO:0000256" key="7">
    <source>
        <dbReference type="ARBA" id="ARBA00023033"/>
    </source>
</evidence>
<dbReference type="GO" id="GO:0020037">
    <property type="term" value="F:heme binding"/>
    <property type="evidence" value="ECO:0007669"/>
    <property type="project" value="InterPro"/>
</dbReference>
<feature type="binding site" description="axial binding residue" evidence="9">
    <location>
        <position position="499"/>
    </location>
    <ligand>
        <name>heme</name>
        <dbReference type="ChEBI" id="CHEBI:30413"/>
    </ligand>
    <ligandPart>
        <name>Fe</name>
        <dbReference type="ChEBI" id="CHEBI:18248"/>
    </ligandPart>
</feature>
<dbReference type="EMBL" id="BPLQ01007175">
    <property type="protein sequence ID" value="GIY28468.1"/>
    <property type="molecule type" value="Genomic_DNA"/>
</dbReference>